<reference evidence="1 2" key="1">
    <citation type="submission" date="2021-03" db="EMBL/GenBank/DDBJ databases">
        <authorList>
            <person name="D'Agostino P."/>
            <person name="Huntemann M."/>
            <person name="Clum A."/>
            <person name="Spunde A."/>
            <person name="Palaniappan K."/>
            <person name="Ritter S."/>
            <person name="Mikhailova N."/>
            <person name="Chen I.-M."/>
            <person name="Stamatis D."/>
            <person name="Reddy T."/>
            <person name="O'Malley R."/>
            <person name="Daum C."/>
            <person name="Shapiro N."/>
            <person name="Ivanova N."/>
            <person name="Kyrpides N."/>
            <person name="Woyke T."/>
        </authorList>
    </citation>
    <scope>NUCLEOTIDE SEQUENCE [LARGE SCALE GENOMIC DNA]</scope>
    <source>
        <strain evidence="1 2">WS4403</strain>
    </source>
</reference>
<evidence type="ECO:0000313" key="1">
    <source>
        <dbReference type="EMBL" id="MBP2171485.1"/>
    </source>
</evidence>
<dbReference type="PROSITE" id="PS51257">
    <property type="entry name" value="PROKAR_LIPOPROTEIN"/>
    <property type="match status" value="1"/>
</dbReference>
<dbReference type="EMBL" id="JAGGMQ010000001">
    <property type="protein sequence ID" value="MBP2171485.1"/>
    <property type="molecule type" value="Genomic_DNA"/>
</dbReference>
<dbReference type="SUPFAM" id="SSF47616">
    <property type="entry name" value="GST C-terminal domain-like"/>
    <property type="match status" value="1"/>
</dbReference>
<accession>A0ABS4PFR3</accession>
<comment type="caution">
    <text evidence="1">The sequence shown here is derived from an EMBL/GenBank/DDBJ whole genome shotgun (WGS) entry which is preliminary data.</text>
</comment>
<gene>
    <name evidence="1" type="ORF">J2125_004677</name>
</gene>
<dbReference type="RefSeq" id="WP_244987165.1">
    <property type="nucleotide sequence ID" value="NZ_JAGGMQ010000001.1"/>
</dbReference>
<sequence>MNDKQAITQLYGATGCGSAIIEIIYTLAGEPYQFIDVNGFELPERYRQQLWLWLESQITPPGPYLFGREISLLDAYLAVMIAWRPRQAWFAQHTPKIMAIARQVRELDNIKPIIDRNKL</sequence>
<dbReference type="Proteomes" id="UP001195624">
    <property type="component" value="Unassembled WGS sequence"/>
</dbReference>
<name>A0ABS4PFR3_9GAMM</name>
<evidence type="ECO:0000313" key="2">
    <source>
        <dbReference type="Proteomes" id="UP001195624"/>
    </source>
</evidence>
<organism evidence="1 2">
    <name type="scientific">Winslowiella toletana</name>
    <dbReference type="NCBI Taxonomy" id="92490"/>
    <lineage>
        <taxon>Bacteria</taxon>
        <taxon>Pseudomonadati</taxon>
        <taxon>Pseudomonadota</taxon>
        <taxon>Gammaproteobacteria</taxon>
        <taxon>Enterobacterales</taxon>
        <taxon>Erwiniaceae</taxon>
        <taxon>Winslowiella</taxon>
    </lineage>
</organism>
<keyword evidence="2" id="KW-1185">Reference proteome</keyword>
<dbReference type="Gene3D" id="1.20.1050.10">
    <property type="match status" value="1"/>
</dbReference>
<reference evidence="2" key="2">
    <citation type="submission" date="2023-07" db="EMBL/GenBank/DDBJ databases">
        <title>Genome mining of underrepresented organisms for secondary metabolites.</title>
        <authorList>
            <person name="D'Agostino P.M."/>
        </authorList>
    </citation>
    <scope>NUCLEOTIDE SEQUENCE [LARGE SCALE GENOMIC DNA]</scope>
    <source>
        <strain evidence="2">WS4403</strain>
    </source>
</reference>
<dbReference type="InterPro" id="IPR036282">
    <property type="entry name" value="Glutathione-S-Trfase_C_sf"/>
</dbReference>
<proteinExistence type="predicted"/>
<protein>
    <submittedName>
        <fullName evidence="1">Glutathione S-transferase</fullName>
    </submittedName>
</protein>